<dbReference type="GO" id="GO:0003824">
    <property type="term" value="F:catalytic activity"/>
    <property type="evidence" value="ECO:0007669"/>
    <property type="project" value="InterPro"/>
</dbReference>
<dbReference type="AlphaFoldDB" id="A0A2M6WRR5"/>
<dbReference type="InterPro" id="IPR011146">
    <property type="entry name" value="HIT-like"/>
</dbReference>
<evidence type="ECO:0000256" key="2">
    <source>
        <dbReference type="PIRSR" id="PIRSR601310-3"/>
    </source>
</evidence>
<dbReference type="InterPro" id="IPR039384">
    <property type="entry name" value="HINT"/>
</dbReference>
<dbReference type="Gene3D" id="3.30.428.10">
    <property type="entry name" value="HIT-like"/>
    <property type="match status" value="1"/>
</dbReference>
<evidence type="ECO:0000313" key="5">
    <source>
        <dbReference type="EMBL" id="PIT95452.1"/>
    </source>
</evidence>
<dbReference type="PROSITE" id="PS51084">
    <property type="entry name" value="HIT_2"/>
    <property type="match status" value="1"/>
</dbReference>
<organism evidence="5 6">
    <name type="scientific">Candidatus Falkowbacteria bacterium CG10_big_fil_rev_8_21_14_0_10_38_22</name>
    <dbReference type="NCBI Taxonomy" id="1974564"/>
    <lineage>
        <taxon>Bacteria</taxon>
        <taxon>Candidatus Falkowiibacteriota</taxon>
    </lineage>
</organism>
<feature type="domain" description="HIT" evidence="4">
    <location>
        <begin position="4"/>
        <end position="111"/>
    </location>
</feature>
<dbReference type="SUPFAM" id="SSF54197">
    <property type="entry name" value="HIT-like"/>
    <property type="match status" value="1"/>
</dbReference>
<feature type="active site" description="Tele-AMP-histidine intermediate" evidence="1">
    <location>
        <position position="98"/>
    </location>
</feature>
<dbReference type="PANTHER" id="PTHR46648:SF1">
    <property type="entry name" value="ADENOSINE 5'-MONOPHOSPHORAMIDASE HNT1"/>
    <property type="match status" value="1"/>
</dbReference>
<dbReference type="PROSITE" id="PS00892">
    <property type="entry name" value="HIT_1"/>
    <property type="match status" value="1"/>
</dbReference>
<dbReference type="Pfam" id="PF01230">
    <property type="entry name" value="HIT"/>
    <property type="match status" value="1"/>
</dbReference>
<evidence type="ECO:0000259" key="4">
    <source>
        <dbReference type="PROSITE" id="PS51084"/>
    </source>
</evidence>
<name>A0A2M6WRR5_9BACT</name>
<evidence type="ECO:0000313" key="6">
    <source>
        <dbReference type="Proteomes" id="UP000228964"/>
    </source>
</evidence>
<comment type="caution">
    <text evidence="5">The sequence shown here is derived from an EMBL/GenBank/DDBJ whole genome shotgun (WGS) entry which is preliminary data.</text>
</comment>
<gene>
    <name evidence="5" type="ORF">COT96_01155</name>
</gene>
<evidence type="ECO:0000256" key="3">
    <source>
        <dbReference type="PROSITE-ProRule" id="PRU00464"/>
    </source>
</evidence>
<dbReference type="Proteomes" id="UP000228964">
    <property type="component" value="Unassembled WGS sequence"/>
</dbReference>
<protein>
    <submittedName>
        <fullName evidence="5">HIT family protein</fullName>
    </submittedName>
</protein>
<evidence type="ECO:0000256" key="1">
    <source>
        <dbReference type="PIRSR" id="PIRSR601310-1"/>
    </source>
</evidence>
<sequence length="134" mass="14957">MDCIFCKIAAGELPSFKVYEDEDTLAFLDIRPANYGHTLVIPKKHLVNLEEVDEKVLCQVMGTVKKVGRAIKAGLGAAGYNVMENNDPVAGQIVPHLHFHVVPRKENDGLKPWPQEKYNEGEAEYILKKIKSAI</sequence>
<feature type="short sequence motif" description="Histidine triad motif" evidence="2 3">
    <location>
        <begin position="96"/>
        <end position="100"/>
    </location>
</feature>
<accession>A0A2M6WRR5</accession>
<reference evidence="6" key="1">
    <citation type="submission" date="2017-09" db="EMBL/GenBank/DDBJ databases">
        <title>Depth-based differentiation of microbial function through sediment-hosted aquifers and enrichment of novel symbionts in the deep terrestrial subsurface.</title>
        <authorList>
            <person name="Probst A.J."/>
            <person name="Ladd B."/>
            <person name="Jarett J.K."/>
            <person name="Geller-Mcgrath D.E."/>
            <person name="Sieber C.M.K."/>
            <person name="Emerson J.B."/>
            <person name="Anantharaman K."/>
            <person name="Thomas B.C."/>
            <person name="Malmstrom R."/>
            <person name="Stieglmeier M."/>
            <person name="Klingl A."/>
            <person name="Woyke T."/>
            <person name="Ryan C.M."/>
            <person name="Banfield J.F."/>
        </authorList>
    </citation>
    <scope>NUCLEOTIDE SEQUENCE [LARGE SCALE GENOMIC DNA]</scope>
</reference>
<dbReference type="CDD" id="cd01277">
    <property type="entry name" value="HINT_subgroup"/>
    <property type="match status" value="1"/>
</dbReference>
<proteinExistence type="predicted"/>
<dbReference type="GO" id="GO:0009117">
    <property type="term" value="P:nucleotide metabolic process"/>
    <property type="evidence" value="ECO:0007669"/>
    <property type="project" value="TreeGrafter"/>
</dbReference>
<dbReference type="PRINTS" id="PR00332">
    <property type="entry name" value="HISTRIAD"/>
</dbReference>
<dbReference type="InterPro" id="IPR001310">
    <property type="entry name" value="Histidine_triad_HIT"/>
</dbReference>
<dbReference type="EMBL" id="PFAO01000025">
    <property type="protein sequence ID" value="PIT95452.1"/>
    <property type="molecule type" value="Genomic_DNA"/>
</dbReference>
<dbReference type="InterPro" id="IPR019808">
    <property type="entry name" value="Histidine_triad_CS"/>
</dbReference>
<dbReference type="PANTHER" id="PTHR46648">
    <property type="entry name" value="HIT FAMILY PROTEIN 1"/>
    <property type="match status" value="1"/>
</dbReference>
<dbReference type="InterPro" id="IPR036265">
    <property type="entry name" value="HIT-like_sf"/>
</dbReference>